<evidence type="ECO:0000256" key="1">
    <source>
        <dbReference type="ARBA" id="ARBA00023242"/>
    </source>
</evidence>
<comment type="caution">
    <text evidence="4">The sequence shown here is derived from an EMBL/GenBank/DDBJ whole genome shotgun (WGS) entry which is preliminary data.</text>
</comment>
<proteinExistence type="predicted"/>
<keyword evidence="5" id="KW-1185">Reference proteome</keyword>
<accession>A0AAV9IWJ8</accession>
<keyword evidence="1" id="KW-0539">Nucleus</keyword>
<protein>
    <recommendedName>
        <fullName evidence="3">UTP23 sensor motif region domain-containing protein</fullName>
    </recommendedName>
</protein>
<dbReference type="Pfam" id="PF04900">
    <property type="entry name" value="Fcf1"/>
    <property type="match status" value="1"/>
</dbReference>
<feature type="compositionally biased region" description="Basic residues" evidence="2">
    <location>
        <begin position="285"/>
        <end position="296"/>
    </location>
</feature>
<organism evidence="4 5">
    <name type="scientific">Cyanidium caldarium</name>
    <name type="common">Red alga</name>
    <dbReference type="NCBI Taxonomy" id="2771"/>
    <lineage>
        <taxon>Eukaryota</taxon>
        <taxon>Rhodophyta</taxon>
        <taxon>Bangiophyceae</taxon>
        <taxon>Cyanidiales</taxon>
        <taxon>Cyanidiaceae</taxon>
        <taxon>Cyanidium</taxon>
    </lineage>
</organism>
<dbReference type="InterPro" id="IPR057776">
    <property type="entry name" value="UTP23_sensor"/>
</dbReference>
<evidence type="ECO:0000256" key="2">
    <source>
        <dbReference type="SAM" id="MobiDB-lite"/>
    </source>
</evidence>
<evidence type="ECO:0000259" key="3">
    <source>
        <dbReference type="Pfam" id="PF24779"/>
    </source>
</evidence>
<dbReference type="PANTHER" id="PTHR12416">
    <property type="entry name" value="RRNA-PROCESSING PROTEIN UTP23 HOMOLOG"/>
    <property type="match status" value="1"/>
</dbReference>
<feature type="domain" description="UTP23 sensor motif region" evidence="3">
    <location>
        <begin position="273"/>
        <end position="290"/>
    </location>
</feature>
<feature type="region of interest" description="Disordered" evidence="2">
    <location>
        <begin position="262"/>
        <end position="296"/>
    </location>
</feature>
<reference evidence="4 5" key="1">
    <citation type="submission" date="2022-07" db="EMBL/GenBank/DDBJ databases">
        <title>Genome-wide signatures of adaptation to extreme environments.</title>
        <authorList>
            <person name="Cho C.H."/>
            <person name="Yoon H.S."/>
        </authorList>
    </citation>
    <scope>NUCLEOTIDE SEQUENCE [LARGE SCALE GENOMIC DNA]</scope>
    <source>
        <strain evidence="4 5">DBV 063 E5</strain>
    </source>
</reference>
<dbReference type="Proteomes" id="UP001301350">
    <property type="component" value="Unassembled WGS sequence"/>
</dbReference>
<sequence length="296" mass="33972">MRQKRHKKNRKCLQFYRTHFGYREPYRVVVDGTLLRAVVDGPRPLDVLLRDVLDAERVTPVVTRCIMLELSRMIRERDRLEQGRSDELRRASRVARALRLERCGHEVGEWEKSEWSGARCVMDLVERRREQLKQPAEVRTLAPLVVASVDSALQDQLRALPGVLLVRLITGHGRFYLEIEEPPSVCRDAVQRQAYRQRRAPLSELEAAAEAAAEQRQRRRAGAPVDFATMRSAADDIAPAARSRERARCSRATAATTTKLWMDVRTDAMRSQKRRRAKGPNPLSVKKKKKQHGEPA</sequence>
<dbReference type="GO" id="GO:0032040">
    <property type="term" value="C:small-subunit processome"/>
    <property type="evidence" value="ECO:0007669"/>
    <property type="project" value="InterPro"/>
</dbReference>
<dbReference type="EMBL" id="JANCYW010000009">
    <property type="protein sequence ID" value="KAK4536668.1"/>
    <property type="molecule type" value="Genomic_DNA"/>
</dbReference>
<dbReference type="Gene3D" id="3.40.50.1010">
    <property type="entry name" value="5'-nuclease"/>
    <property type="match status" value="1"/>
</dbReference>
<name>A0AAV9IWJ8_CYACA</name>
<dbReference type="InterPro" id="IPR006984">
    <property type="entry name" value="Fcf1/UTP23"/>
</dbReference>
<dbReference type="AlphaFoldDB" id="A0AAV9IWJ8"/>
<dbReference type="Pfam" id="PF24779">
    <property type="entry name" value="UTP23_sensor"/>
    <property type="match status" value="1"/>
</dbReference>
<evidence type="ECO:0000313" key="5">
    <source>
        <dbReference type="Proteomes" id="UP001301350"/>
    </source>
</evidence>
<evidence type="ECO:0000313" key="4">
    <source>
        <dbReference type="EMBL" id="KAK4536668.1"/>
    </source>
</evidence>
<gene>
    <name evidence="4" type="ORF">CDCA_CDCA09G2693</name>
</gene>